<organism evidence="5 6">
    <name type="scientific">Undibacterium arcticum</name>
    <dbReference type="NCBI Taxonomy" id="1762892"/>
    <lineage>
        <taxon>Bacteria</taxon>
        <taxon>Pseudomonadati</taxon>
        <taxon>Pseudomonadota</taxon>
        <taxon>Betaproteobacteria</taxon>
        <taxon>Burkholderiales</taxon>
        <taxon>Oxalobacteraceae</taxon>
        <taxon>Undibacterium</taxon>
    </lineage>
</organism>
<proteinExistence type="inferred from homology"/>
<gene>
    <name evidence="5" type="ORF">ACFOFO_22440</name>
</gene>
<evidence type="ECO:0000256" key="1">
    <source>
        <dbReference type="ARBA" id="ARBA00005445"/>
    </source>
</evidence>
<dbReference type="Pfam" id="PF13205">
    <property type="entry name" value="Big_5"/>
    <property type="match status" value="2"/>
</dbReference>
<name>A0ABV7F6F7_9BURK</name>
<feature type="domain" description="SbsA Ig-like" evidence="4">
    <location>
        <begin position="47"/>
        <end position="150"/>
    </location>
</feature>
<protein>
    <submittedName>
        <fullName evidence="5">Ice-binding family protein</fullName>
    </submittedName>
</protein>
<dbReference type="Pfam" id="PF11999">
    <property type="entry name" value="Ice_binding"/>
    <property type="match status" value="1"/>
</dbReference>
<feature type="domain" description="SbsA Ig-like" evidence="4">
    <location>
        <begin position="153"/>
        <end position="265"/>
    </location>
</feature>
<comment type="similarity">
    <text evidence="1">Belongs to the ice-binding protein family.</text>
</comment>
<sequence length="534" mass="52728">MKKLQRHGKPLMWLSAVLMTALVAGCGGGGQGRDPILGTGGVAALVPPTVTAVAPVNNATGVPMDNAIINAAFSESMAPITGGASFTVTCAAPCVNPTGTVALDATNKIATFTSANPLASATLYTATVTGAKSLTTGLALASPYVWTFTTAADTTPPTVTLVNPIDPSPTACLQKVVNATFSEAMNPTTINSSPAGTLLTFTLKQTIAGTDAPGIVAYDAPTKVATFTATSDFAPNTNYTATISTAAKDLAGNALASNKVWTFTTNALPCAPPPVSSNPLGTAATFGTFGGTAGMTNKGIQTLITGSGGRTADIGTIATDTSAITGFQDSALDVYTVVPGVNQGIVTGKIYSCTTSTTGPTNPTNGVNAASCAKATQARLDAQTAYLALAALPVTGTAAANLAGLTLAPNVYKAASGSFLIEGGDLTLDAQGDATAVWVFQMATTLTVGGPGAAAPQSVKLINGALAKNVYWQVGSAAIINAGGGGGMVGTIISQAGAAFSTSGNVAPVTLNGRALSLGASVTLVNTVITVPAP</sequence>
<evidence type="ECO:0000259" key="4">
    <source>
        <dbReference type="Pfam" id="PF13205"/>
    </source>
</evidence>
<reference evidence="6" key="1">
    <citation type="journal article" date="2019" name="Int. J. Syst. Evol. Microbiol.">
        <title>The Global Catalogue of Microorganisms (GCM) 10K type strain sequencing project: providing services to taxonomists for standard genome sequencing and annotation.</title>
        <authorList>
            <consortium name="The Broad Institute Genomics Platform"/>
            <consortium name="The Broad Institute Genome Sequencing Center for Infectious Disease"/>
            <person name="Wu L."/>
            <person name="Ma J."/>
        </authorList>
    </citation>
    <scope>NUCLEOTIDE SEQUENCE [LARGE SCALE GENOMIC DNA]</scope>
    <source>
        <strain evidence="6">KCTC 42986</strain>
    </source>
</reference>
<keyword evidence="6" id="KW-1185">Reference proteome</keyword>
<keyword evidence="2 3" id="KW-0732">Signal</keyword>
<feature type="chain" id="PRO_5046712601" evidence="3">
    <location>
        <begin position="25"/>
        <end position="534"/>
    </location>
</feature>
<feature type="signal peptide" evidence="3">
    <location>
        <begin position="1"/>
        <end position="24"/>
    </location>
</feature>
<evidence type="ECO:0000256" key="3">
    <source>
        <dbReference type="SAM" id="SignalP"/>
    </source>
</evidence>
<comment type="caution">
    <text evidence="5">The sequence shown here is derived from an EMBL/GenBank/DDBJ whole genome shotgun (WGS) entry which is preliminary data.</text>
</comment>
<dbReference type="PROSITE" id="PS51257">
    <property type="entry name" value="PROKAR_LIPOPROTEIN"/>
    <property type="match status" value="1"/>
</dbReference>
<evidence type="ECO:0000313" key="5">
    <source>
        <dbReference type="EMBL" id="MFC3110678.1"/>
    </source>
</evidence>
<dbReference type="Proteomes" id="UP001595530">
    <property type="component" value="Unassembled WGS sequence"/>
</dbReference>
<dbReference type="InterPro" id="IPR014755">
    <property type="entry name" value="Cu-Rt/internalin_Ig-like"/>
</dbReference>
<dbReference type="InterPro" id="IPR032812">
    <property type="entry name" value="SbsA_Ig"/>
</dbReference>
<dbReference type="EMBL" id="JBHRTP010000085">
    <property type="protein sequence ID" value="MFC3110678.1"/>
    <property type="molecule type" value="Genomic_DNA"/>
</dbReference>
<evidence type="ECO:0000313" key="6">
    <source>
        <dbReference type="Proteomes" id="UP001595530"/>
    </source>
</evidence>
<dbReference type="InterPro" id="IPR021884">
    <property type="entry name" value="Ice-bd_prot"/>
</dbReference>
<dbReference type="RefSeq" id="WP_390332913.1">
    <property type="nucleotide sequence ID" value="NZ_JBHRTP010000085.1"/>
</dbReference>
<evidence type="ECO:0000256" key="2">
    <source>
        <dbReference type="ARBA" id="ARBA00022729"/>
    </source>
</evidence>
<dbReference type="Gene3D" id="2.60.40.1220">
    <property type="match status" value="2"/>
</dbReference>
<accession>A0ABV7F6F7</accession>